<comment type="caution">
    <text evidence="3">The sequence shown here is derived from an EMBL/GenBank/DDBJ whole genome shotgun (WGS) entry which is preliminary data.</text>
</comment>
<feature type="compositionally biased region" description="Low complexity" evidence="1">
    <location>
        <begin position="1"/>
        <end position="10"/>
    </location>
</feature>
<proteinExistence type="predicted"/>
<feature type="compositionally biased region" description="Polar residues" evidence="1">
    <location>
        <begin position="263"/>
        <end position="274"/>
    </location>
</feature>
<name>A0AAN5CH30_9BILA</name>
<evidence type="ECO:0000256" key="1">
    <source>
        <dbReference type="SAM" id="MobiDB-lite"/>
    </source>
</evidence>
<feature type="region of interest" description="Disordered" evidence="1">
    <location>
        <begin position="88"/>
        <end position="153"/>
    </location>
</feature>
<feature type="compositionally biased region" description="Basic and acidic residues" evidence="1">
    <location>
        <begin position="386"/>
        <end position="401"/>
    </location>
</feature>
<protein>
    <recommendedName>
        <fullName evidence="2">SAC3/GANP/THP3 conserved domain-containing protein</fullName>
    </recommendedName>
</protein>
<dbReference type="InterPro" id="IPR045107">
    <property type="entry name" value="SAC3/GANP/THP3"/>
</dbReference>
<dbReference type="EMBL" id="BTRK01000003">
    <property type="protein sequence ID" value="GMR44164.1"/>
    <property type="molecule type" value="Genomic_DNA"/>
</dbReference>
<dbReference type="InterPro" id="IPR005062">
    <property type="entry name" value="SAC3/GANP/THP3_conserved"/>
</dbReference>
<feature type="compositionally biased region" description="Basic and acidic residues" evidence="1">
    <location>
        <begin position="308"/>
        <end position="323"/>
    </location>
</feature>
<dbReference type="AlphaFoldDB" id="A0AAN5CH30"/>
<feature type="region of interest" description="Disordered" evidence="1">
    <location>
        <begin position="1"/>
        <end position="31"/>
    </location>
</feature>
<evidence type="ECO:0000259" key="2">
    <source>
        <dbReference type="Pfam" id="PF03399"/>
    </source>
</evidence>
<feature type="compositionally biased region" description="Low complexity" evidence="1">
    <location>
        <begin position="20"/>
        <end position="31"/>
    </location>
</feature>
<feature type="domain" description="SAC3/GANP/THP3 conserved" evidence="2">
    <location>
        <begin position="460"/>
        <end position="682"/>
    </location>
</feature>
<evidence type="ECO:0000313" key="3">
    <source>
        <dbReference type="EMBL" id="GMR44164.1"/>
    </source>
</evidence>
<feature type="compositionally biased region" description="Low complexity" evidence="1">
    <location>
        <begin position="88"/>
        <end position="100"/>
    </location>
</feature>
<organism evidence="3 4">
    <name type="scientific">Pristionchus mayeri</name>
    <dbReference type="NCBI Taxonomy" id="1317129"/>
    <lineage>
        <taxon>Eukaryota</taxon>
        <taxon>Metazoa</taxon>
        <taxon>Ecdysozoa</taxon>
        <taxon>Nematoda</taxon>
        <taxon>Chromadorea</taxon>
        <taxon>Rhabditida</taxon>
        <taxon>Rhabditina</taxon>
        <taxon>Diplogasteromorpha</taxon>
        <taxon>Diplogasteroidea</taxon>
        <taxon>Neodiplogasteridae</taxon>
        <taxon>Pristionchus</taxon>
    </lineage>
</organism>
<dbReference type="PANTHER" id="PTHR12436:SF4">
    <property type="entry name" value="LEUKOCYTE RECEPTOR CLUSTER MEMBER 8"/>
    <property type="match status" value="1"/>
</dbReference>
<evidence type="ECO:0000313" key="4">
    <source>
        <dbReference type="Proteomes" id="UP001328107"/>
    </source>
</evidence>
<dbReference type="GO" id="GO:0005634">
    <property type="term" value="C:nucleus"/>
    <property type="evidence" value="ECO:0007669"/>
    <property type="project" value="TreeGrafter"/>
</dbReference>
<feature type="region of interest" description="Disordered" evidence="1">
    <location>
        <begin position="263"/>
        <end position="356"/>
    </location>
</feature>
<dbReference type="PANTHER" id="PTHR12436">
    <property type="entry name" value="80 KDA MCM3-ASSOCIATED PROTEIN"/>
    <property type="match status" value="1"/>
</dbReference>
<reference evidence="4" key="1">
    <citation type="submission" date="2022-10" db="EMBL/GenBank/DDBJ databases">
        <title>Genome assembly of Pristionchus species.</title>
        <authorList>
            <person name="Yoshida K."/>
            <person name="Sommer R.J."/>
        </authorList>
    </citation>
    <scope>NUCLEOTIDE SEQUENCE [LARGE SCALE GENOMIC DNA]</scope>
    <source>
        <strain evidence="4">RS5460</strain>
    </source>
</reference>
<gene>
    <name evidence="3" type="ORF">PMAYCL1PPCAC_14359</name>
</gene>
<dbReference type="Gene3D" id="1.25.40.990">
    <property type="match status" value="1"/>
</dbReference>
<sequence length="702" mass="79240">FSFDPSSIPIPSAPTPSPLPGSSDQQSAWANAAAALQRVTPVPAPKPAPAPIAPLSATPFPWLMQQYASGLANAAANSYPQQTANAYGAGAGNWNPNGPAKPQNAGWNPQNQLKNQFNQQRQQWGQQQSWQQQQQQSQQQNQGMSWKPQQQQQPFKGFAMKQPMGGRLPHLQNSFVKQGGGPLDSGTQVCDKAPQFGNVPDNVRSYMERSLAAAPAADHEKVMKYLEARLRPILQAGTARFTNWDKEPLPHTKNYEVNKTWTPLTKNAPLTNPLASPEKKHTWAAPPKGAENRRRRRESSPSPPASERANEAKRGWYEDREARSPSIEITGESKVGAGTTRGSGRGRDSVEMEKGCLGNGVDSRSVGWGRIREKARLQFISKKEKAKLMQKDKAQKKAEKANKKKDKKNLHFDYVDPHQDWRKQDRMRRFAQDVIVAAPAVPYRPSRNHIVIGTSTEIEKKYFRLTAAPDPATVRPLHILKKSLEFMKEKYRKQCEYRYMCDQFRSIRQDLTVQRIRNSFTVEVYEIHARIALENSDREEFNKCQSQLKVLYEELGEKDCPNAPEFTAYRLLYSIAMANSKDVTTILCSLTPEMRATACVEYALRVRHKLTMGDQVGFFKLYESKAPLMCAYLLDMFVERERIAALNVFVKAYRPSLPVSLVAKWLAMDDDEFVEWMKEKKFAILRVGGELDCKTLSAVTLA</sequence>
<dbReference type="Proteomes" id="UP001328107">
    <property type="component" value="Unassembled WGS sequence"/>
</dbReference>
<dbReference type="Pfam" id="PF03399">
    <property type="entry name" value="SAC3_GANP"/>
    <property type="match status" value="1"/>
</dbReference>
<feature type="region of interest" description="Disordered" evidence="1">
    <location>
        <begin position="386"/>
        <end position="406"/>
    </location>
</feature>
<accession>A0AAN5CH30</accession>
<feature type="compositionally biased region" description="Basic and acidic residues" evidence="1">
    <location>
        <begin position="345"/>
        <end position="354"/>
    </location>
</feature>
<dbReference type="FunFam" id="1.25.40.990:FF:000017">
    <property type="entry name" value="SAC3/GANP/Nin1/mts3/eIF-3 p25 family-domain-containing protein"/>
    <property type="match status" value="1"/>
</dbReference>
<keyword evidence="4" id="KW-1185">Reference proteome</keyword>
<feature type="compositionally biased region" description="Low complexity" evidence="1">
    <location>
        <begin position="110"/>
        <end position="153"/>
    </location>
</feature>
<feature type="non-terminal residue" evidence="3">
    <location>
        <position position="1"/>
    </location>
</feature>